<proteinExistence type="predicted"/>
<keyword evidence="5 6" id="KW-0472">Membrane</keyword>
<dbReference type="GO" id="GO:0005886">
    <property type="term" value="C:plasma membrane"/>
    <property type="evidence" value="ECO:0007669"/>
    <property type="project" value="UniProtKB-SubCell"/>
</dbReference>
<evidence type="ECO:0000256" key="1">
    <source>
        <dbReference type="ARBA" id="ARBA00004651"/>
    </source>
</evidence>
<keyword evidence="9" id="KW-1185">Reference proteome</keyword>
<accession>A0A2P8IA98</accession>
<reference evidence="8 9" key="1">
    <citation type="submission" date="2018-03" db="EMBL/GenBank/DDBJ databases">
        <title>Genomic Encyclopedia of Type Strains, Phase III (KMG-III): the genomes of soil and plant-associated and newly described type strains.</title>
        <authorList>
            <person name="Whitman W."/>
        </authorList>
    </citation>
    <scope>NUCLEOTIDE SEQUENCE [LARGE SCALE GENOMIC DNA]</scope>
    <source>
        <strain evidence="8 9">CGMCC 4.7097</strain>
    </source>
</reference>
<dbReference type="GO" id="GO:0006825">
    <property type="term" value="P:copper ion transport"/>
    <property type="evidence" value="ECO:0007669"/>
    <property type="project" value="InterPro"/>
</dbReference>
<evidence type="ECO:0000256" key="4">
    <source>
        <dbReference type="ARBA" id="ARBA00022989"/>
    </source>
</evidence>
<feature type="transmembrane region" description="Helical" evidence="6">
    <location>
        <begin position="172"/>
        <end position="191"/>
    </location>
</feature>
<dbReference type="EMBL" id="PYAX01000005">
    <property type="protein sequence ID" value="PSL55389.1"/>
    <property type="molecule type" value="Genomic_DNA"/>
</dbReference>
<keyword evidence="4 6" id="KW-1133">Transmembrane helix</keyword>
<comment type="subcellular location">
    <subcellularLocation>
        <location evidence="1">Cell membrane</location>
        <topology evidence="1">Multi-pass membrane protein</topology>
    </subcellularLocation>
</comment>
<dbReference type="PANTHER" id="PTHR34820">
    <property type="entry name" value="INNER MEMBRANE PROTEIN YEBZ"/>
    <property type="match status" value="1"/>
</dbReference>
<sequence>MTVNRTTTTANRYWVVGGLLAGGAVGVFLGLGLSTTPEAVGVAEPGVVVRFAHPLVRTLLDLAATTVVGLSLLPKLLGFSRPAITEPVLRVARPAAVIAAAVWAFTALLSIVIRAYETRPDAELTMPMVVDYVQRVGAGQGLLFSAVCALVYLWIGVMAVRRGESVPAELRILISMFGLLPLPVTGHASNWKYHDYSMISMELHVLGAAAWTGGLAALVVLVAHRRGLLAEALPKFSKLATIALILVSVTGLFNGLLELALNPAIGLPGSLFTTSYGLILIGKIVCAAVLAVLGANIRWRFLPHIAQHKTTAIVGWAAVELAIMGIAFGLAVVLSRAPVA</sequence>
<feature type="transmembrane region" description="Helical" evidence="6">
    <location>
        <begin position="236"/>
        <end position="256"/>
    </location>
</feature>
<gene>
    <name evidence="8" type="ORF">B0I31_105351</name>
</gene>
<evidence type="ECO:0000256" key="6">
    <source>
        <dbReference type="SAM" id="Phobius"/>
    </source>
</evidence>
<keyword evidence="3 6" id="KW-0812">Transmembrane</keyword>
<keyword evidence="2" id="KW-1003">Cell membrane</keyword>
<name>A0A2P8IA98_SACCR</name>
<feature type="domain" description="Copper resistance protein D" evidence="7">
    <location>
        <begin position="231"/>
        <end position="334"/>
    </location>
</feature>
<dbReference type="RefSeq" id="WP_106616257.1">
    <property type="nucleotide sequence ID" value="NZ_PYAX01000005.1"/>
</dbReference>
<dbReference type="AlphaFoldDB" id="A0A2P8IA98"/>
<organism evidence="8 9">
    <name type="scientific">Saccharothrix carnea</name>
    <dbReference type="NCBI Taxonomy" id="1280637"/>
    <lineage>
        <taxon>Bacteria</taxon>
        <taxon>Bacillati</taxon>
        <taxon>Actinomycetota</taxon>
        <taxon>Actinomycetes</taxon>
        <taxon>Pseudonocardiales</taxon>
        <taxon>Pseudonocardiaceae</taxon>
        <taxon>Saccharothrix</taxon>
    </lineage>
</organism>
<feature type="transmembrane region" description="Helical" evidence="6">
    <location>
        <begin position="311"/>
        <end position="334"/>
    </location>
</feature>
<evidence type="ECO:0000256" key="2">
    <source>
        <dbReference type="ARBA" id="ARBA00022475"/>
    </source>
</evidence>
<dbReference type="InterPro" id="IPR008457">
    <property type="entry name" value="Cu-R_CopD_dom"/>
</dbReference>
<dbReference type="Pfam" id="PF05425">
    <property type="entry name" value="CopD"/>
    <property type="match status" value="1"/>
</dbReference>
<dbReference type="InterPro" id="IPR032694">
    <property type="entry name" value="CopC/D"/>
</dbReference>
<dbReference type="PANTHER" id="PTHR34820:SF4">
    <property type="entry name" value="INNER MEMBRANE PROTEIN YEBZ"/>
    <property type="match status" value="1"/>
</dbReference>
<protein>
    <submittedName>
        <fullName evidence="8">Putative copper resistance protein D</fullName>
    </submittedName>
</protein>
<dbReference type="Proteomes" id="UP000241118">
    <property type="component" value="Unassembled WGS sequence"/>
</dbReference>
<dbReference type="OrthoDB" id="3518068at2"/>
<evidence type="ECO:0000256" key="3">
    <source>
        <dbReference type="ARBA" id="ARBA00022692"/>
    </source>
</evidence>
<feature type="transmembrane region" description="Helical" evidence="6">
    <location>
        <begin position="54"/>
        <end position="73"/>
    </location>
</feature>
<feature type="transmembrane region" description="Helical" evidence="6">
    <location>
        <begin position="12"/>
        <end position="34"/>
    </location>
</feature>
<feature type="transmembrane region" description="Helical" evidence="6">
    <location>
        <begin position="276"/>
        <end position="299"/>
    </location>
</feature>
<evidence type="ECO:0000259" key="7">
    <source>
        <dbReference type="Pfam" id="PF05425"/>
    </source>
</evidence>
<feature type="transmembrane region" description="Helical" evidence="6">
    <location>
        <begin position="203"/>
        <end position="224"/>
    </location>
</feature>
<comment type="caution">
    <text evidence="8">The sequence shown here is derived from an EMBL/GenBank/DDBJ whole genome shotgun (WGS) entry which is preliminary data.</text>
</comment>
<evidence type="ECO:0000256" key="5">
    <source>
        <dbReference type="ARBA" id="ARBA00023136"/>
    </source>
</evidence>
<evidence type="ECO:0000313" key="9">
    <source>
        <dbReference type="Proteomes" id="UP000241118"/>
    </source>
</evidence>
<feature type="transmembrane region" description="Helical" evidence="6">
    <location>
        <begin position="136"/>
        <end position="160"/>
    </location>
</feature>
<feature type="transmembrane region" description="Helical" evidence="6">
    <location>
        <begin position="94"/>
        <end position="116"/>
    </location>
</feature>
<evidence type="ECO:0000313" key="8">
    <source>
        <dbReference type="EMBL" id="PSL55389.1"/>
    </source>
</evidence>